<comment type="caution">
    <text evidence="4">The sequence shown here is derived from an EMBL/GenBank/DDBJ whole genome shotgun (WGS) entry which is preliminary data.</text>
</comment>
<dbReference type="EMBL" id="SRMF01000008">
    <property type="protein sequence ID" value="TGG91492.1"/>
    <property type="molecule type" value="Genomic_DNA"/>
</dbReference>
<dbReference type="PANTHER" id="PTHR43022:SF1">
    <property type="entry name" value="PROTEIN SMF"/>
    <property type="match status" value="1"/>
</dbReference>
<dbReference type="InterPro" id="IPR057666">
    <property type="entry name" value="DrpA_SLOG"/>
</dbReference>
<keyword evidence="5" id="KW-1185">Reference proteome</keyword>
<dbReference type="InterPro" id="IPR036388">
    <property type="entry name" value="WH-like_DNA-bd_sf"/>
</dbReference>
<dbReference type="GO" id="GO:0009294">
    <property type="term" value="P:DNA-mediated transformation"/>
    <property type="evidence" value="ECO:0007669"/>
    <property type="project" value="InterPro"/>
</dbReference>
<name>A0A4Z0W469_9GAMM</name>
<gene>
    <name evidence="4" type="primary">dprA</name>
    <name evidence="4" type="ORF">E4656_15800</name>
</gene>
<dbReference type="Pfam" id="PF17782">
    <property type="entry name" value="WHD_DprA"/>
    <property type="match status" value="1"/>
</dbReference>
<dbReference type="OrthoDB" id="9785707at2"/>
<dbReference type="PANTHER" id="PTHR43022">
    <property type="entry name" value="PROTEIN SMF"/>
    <property type="match status" value="1"/>
</dbReference>
<dbReference type="InterPro" id="IPR041614">
    <property type="entry name" value="DprA_WH"/>
</dbReference>
<evidence type="ECO:0000313" key="5">
    <source>
        <dbReference type="Proteomes" id="UP000297475"/>
    </source>
</evidence>
<dbReference type="SUPFAM" id="SSF102405">
    <property type="entry name" value="MCP/YpsA-like"/>
    <property type="match status" value="1"/>
</dbReference>
<dbReference type="NCBIfam" id="TIGR00732">
    <property type="entry name" value="dprA"/>
    <property type="match status" value="1"/>
</dbReference>
<dbReference type="AlphaFoldDB" id="A0A4Z0W469"/>
<protein>
    <submittedName>
        <fullName evidence="4">DNA-protecting protein DprA</fullName>
    </submittedName>
</protein>
<evidence type="ECO:0000256" key="1">
    <source>
        <dbReference type="ARBA" id="ARBA00006525"/>
    </source>
</evidence>
<proteinExistence type="inferred from homology"/>
<evidence type="ECO:0000259" key="2">
    <source>
        <dbReference type="Pfam" id="PF02481"/>
    </source>
</evidence>
<evidence type="ECO:0000259" key="3">
    <source>
        <dbReference type="Pfam" id="PF17782"/>
    </source>
</evidence>
<comment type="similarity">
    <text evidence="1">Belongs to the DprA/Smf family.</text>
</comment>
<evidence type="ECO:0000313" key="4">
    <source>
        <dbReference type="EMBL" id="TGG91492.1"/>
    </source>
</evidence>
<accession>A0A4Z0W469</accession>
<feature type="domain" description="Smf/DprA SLOG" evidence="2">
    <location>
        <begin position="86"/>
        <end position="288"/>
    </location>
</feature>
<dbReference type="Gene3D" id="1.10.10.10">
    <property type="entry name" value="Winged helix-like DNA-binding domain superfamily/Winged helix DNA-binding domain"/>
    <property type="match status" value="1"/>
</dbReference>
<sequence length="371" mass="38982">MTIDRDQLPWLVLHLTPGLTGRRLQQLLMHHGSPRALEHLTPSALQAMGWPRLLAQAVLFNLQDPWQALPDLKRVANWAARPGNQLLTPGDADFPAALMDILPDPPPVLYVQGSAPLLSQPQLAVVGSRHPQASSRQLAHDWSRALAAAGLPITSGLARGIDAAAHQGALDAAGQTIAVIGSGLDDLYPAGHEALAAQIVDQHGAVISELPPWAPPKAANFPRRNRLVAALARAVLVVEAAERSGSLITARLAGEFGRDVLAVPGHPFAPGAAGTNALLRDGAMVADHWSVALDLYPEYQGGTQGETPGGPALSEDQARVFAAVGTLPTALETLALTLDCEPESLYEPLLELELAGLIGVQGGSYVRLQGP</sequence>
<reference evidence="4 5" key="1">
    <citation type="submission" date="2019-04" db="EMBL/GenBank/DDBJ databases">
        <title>Natronospirillum operosus gen. nov., sp. nov., a haloalkaliphilic satellite isolated from decaying biomass of laboratory culture of cyanobacterium Geitlerinema sp. and proposal of Natronospirillaceae fam. nov. and Saccharospirillaceae fam. nov.</title>
        <authorList>
            <person name="Kevbrin V."/>
            <person name="Boltyanskaya Y."/>
            <person name="Koziaeva V."/>
            <person name="Grouzdev D.S."/>
            <person name="Park M."/>
            <person name="Cho J."/>
        </authorList>
    </citation>
    <scope>NUCLEOTIDE SEQUENCE [LARGE SCALE GENOMIC DNA]</scope>
    <source>
        <strain evidence="4 5">G-116</strain>
    </source>
</reference>
<dbReference type="RefSeq" id="WP_135484276.1">
    <property type="nucleotide sequence ID" value="NZ_SRMF01000008.1"/>
</dbReference>
<feature type="domain" description="DprA winged helix" evidence="3">
    <location>
        <begin position="307"/>
        <end position="363"/>
    </location>
</feature>
<dbReference type="InterPro" id="IPR003488">
    <property type="entry name" value="DprA"/>
</dbReference>
<dbReference type="Proteomes" id="UP000297475">
    <property type="component" value="Unassembled WGS sequence"/>
</dbReference>
<dbReference type="Pfam" id="PF02481">
    <property type="entry name" value="DNA_processg_A"/>
    <property type="match status" value="1"/>
</dbReference>
<dbReference type="Gene3D" id="3.40.50.450">
    <property type="match status" value="1"/>
</dbReference>
<organism evidence="4 5">
    <name type="scientific">Natronospirillum operosum</name>
    <dbReference type="NCBI Taxonomy" id="2759953"/>
    <lineage>
        <taxon>Bacteria</taxon>
        <taxon>Pseudomonadati</taxon>
        <taxon>Pseudomonadota</taxon>
        <taxon>Gammaproteobacteria</taxon>
        <taxon>Oceanospirillales</taxon>
        <taxon>Natronospirillaceae</taxon>
        <taxon>Natronospirillum</taxon>
    </lineage>
</organism>